<dbReference type="AlphaFoldDB" id="A0A1Y2CEE3"/>
<evidence type="ECO:0000313" key="2">
    <source>
        <dbReference type="Proteomes" id="UP000193642"/>
    </source>
</evidence>
<keyword evidence="2" id="KW-1185">Reference proteome</keyword>
<proteinExistence type="predicted"/>
<sequence length="69" mass="7830">MMVRTILRSTLVIAASCFVLYVNANVTDLMWYYVAWNTQIYVLVRMANLDVLLDLGKIRDEAESNANSG</sequence>
<dbReference type="Proteomes" id="UP000193642">
    <property type="component" value="Unassembled WGS sequence"/>
</dbReference>
<organism evidence="1 2">
    <name type="scientific">Rhizoclosmatium globosum</name>
    <dbReference type="NCBI Taxonomy" id="329046"/>
    <lineage>
        <taxon>Eukaryota</taxon>
        <taxon>Fungi</taxon>
        <taxon>Fungi incertae sedis</taxon>
        <taxon>Chytridiomycota</taxon>
        <taxon>Chytridiomycota incertae sedis</taxon>
        <taxon>Chytridiomycetes</taxon>
        <taxon>Chytridiales</taxon>
        <taxon>Chytriomycetaceae</taxon>
        <taxon>Rhizoclosmatium</taxon>
    </lineage>
</organism>
<comment type="caution">
    <text evidence="1">The sequence shown here is derived from an EMBL/GenBank/DDBJ whole genome shotgun (WGS) entry which is preliminary data.</text>
</comment>
<reference evidence="1 2" key="1">
    <citation type="submission" date="2016-07" db="EMBL/GenBank/DDBJ databases">
        <title>Pervasive Adenine N6-methylation of Active Genes in Fungi.</title>
        <authorList>
            <consortium name="DOE Joint Genome Institute"/>
            <person name="Mondo S.J."/>
            <person name="Dannebaum R.O."/>
            <person name="Kuo R.C."/>
            <person name="Labutti K."/>
            <person name="Haridas S."/>
            <person name="Kuo A."/>
            <person name="Salamov A."/>
            <person name="Ahrendt S.R."/>
            <person name="Lipzen A."/>
            <person name="Sullivan W."/>
            <person name="Andreopoulos W.B."/>
            <person name="Clum A."/>
            <person name="Lindquist E."/>
            <person name="Daum C."/>
            <person name="Ramamoorthy G.K."/>
            <person name="Gryganskyi A."/>
            <person name="Culley D."/>
            <person name="Magnuson J.K."/>
            <person name="James T.Y."/>
            <person name="O'Malley M.A."/>
            <person name="Stajich J.E."/>
            <person name="Spatafora J.W."/>
            <person name="Visel A."/>
            <person name="Grigoriev I.V."/>
        </authorList>
    </citation>
    <scope>NUCLEOTIDE SEQUENCE [LARGE SCALE GENOMIC DNA]</scope>
    <source>
        <strain evidence="1 2">JEL800</strain>
    </source>
</reference>
<dbReference type="OrthoDB" id="10554221at2759"/>
<gene>
    <name evidence="1" type="ORF">BCR33DRAFT_716579</name>
</gene>
<feature type="non-terminal residue" evidence="1">
    <location>
        <position position="69"/>
    </location>
</feature>
<protein>
    <submittedName>
        <fullName evidence="1">Uncharacterized protein</fullName>
    </submittedName>
</protein>
<dbReference type="EMBL" id="MCGO01000020">
    <property type="protein sequence ID" value="ORY45296.1"/>
    <property type="molecule type" value="Genomic_DNA"/>
</dbReference>
<accession>A0A1Y2CEE3</accession>
<name>A0A1Y2CEE3_9FUNG</name>
<evidence type="ECO:0000313" key="1">
    <source>
        <dbReference type="EMBL" id="ORY45296.1"/>
    </source>
</evidence>